<dbReference type="RefSeq" id="XP_033353698.1">
    <property type="nucleotide sequence ID" value="XM_033497807.1"/>
</dbReference>
<evidence type="ECO:0000313" key="4">
    <source>
        <dbReference type="RefSeq" id="XP_033353696.1"/>
    </source>
</evidence>
<dbReference type="GeneID" id="117235611"/>
<keyword evidence="2" id="KW-1185">Reference proteome</keyword>
<dbReference type="RefSeq" id="XP_033353696.1">
    <property type="nucleotide sequence ID" value="XM_033497805.1"/>
</dbReference>
<dbReference type="SUPFAM" id="SSF56815">
    <property type="entry name" value="Sec1/munc18-like (SM) proteins"/>
    <property type="match status" value="1"/>
</dbReference>
<evidence type="ECO:0000313" key="2">
    <source>
        <dbReference type="Proteomes" id="UP000504631"/>
    </source>
</evidence>
<dbReference type="Proteomes" id="UP000504631">
    <property type="component" value="Unplaced"/>
</dbReference>
<dbReference type="RefSeq" id="XP_033353695.1">
    <property type="nucleotide sequence ID" value="XM_033497804.1"/>
</dbReference>
<dbReference type="InterPro" id="IPR027482">
    <property type="entry name" value="Sec1-like_dom2"/>
</dbReference>
<evidence type="ECO:0000313" key="5">
    <source>
        <dbReference type="RefSeq" id="XP_033353698.1"/>
    </source>
</evidence>
<dbReference type="InterPro" id="IPR036045">
    <property type="entry name" value="Sec1-like_sf"/>
</dbReference>
<gene>
    <name evidence="3 4 5" type="primary">LOC117235611</name>
</gene>
<organism evidence="2 4">
    <name type="scientific">Bombus vosnesenskii</name>
    <dbReference type="NCBI Taxonomy" id="207650"/>
    <lineage>
        <taxon>Eukaryota</taxon>
        <taxon>Metazoa</taxon>
        <taxon>Ecdysozoa</taxon>
        <taxon>Arthropoda</taxon>
        <taxon>Hexapoda</taxon>
        <taxon>Insecta</taxon>
        <taxon>Pterygota</taxon>
        <taxon>Neoptera</taxon>
        <taxon>Endopterygota</taxon>
        <taxon>Hymenoptera</taxon>
        <taxon>Apocrita</taxon>
        <taxon>Aculeata</taxon>
        <taxon>Apoidea</taxon>
        <taxon>Anthophila</taxon>
        <taxon>Apidae</taxon>
        <taxon>Bombus</taxon>
        <taxon>Pyrobombus</taxon>
    </lineage>
</organism>
<dbReference type="GO" id="GO:0016192">
    <property type="term" value="P:vesicle-mediated transport"/>
    <property type="evidence" value="ECO:0007669"/>
    <property type="project" value="InterPro"/>
</dbReference>
<reference evidence="3 4" key="1">
    <citation type="submission" date="2025-04" db="UniProtKB">
        <authorList>
            <consortium name="RefSeq"/>
        </authorList>
    </citation>
    <scope>IDENTIFICATION</scope>
    <source>
        <tissue evidence="3 4">Muscle</tissue>
    </source>
</reference>
<protein>
    <submittedName>
        <fullName evidence="3 4">Sec1 family domain-containing protein 2-like isoform X1</fullName>
    </submittedName>
</protein>
<dbReference type="Gene3D" id="3.40.50.1910">
    <property type="match status" value="1"/>
</dbReference>
<proteinExistence type="inferred from homology"/>
<dbReference type="Pfam" id="PF00995">
    <property type="entry name" value="Sec1"/>
    <property type="match status" value="1"/>
</dbReference>
<comment type="similarity">
    <text evidence="1">Belongs to the STXBP/unc-18/SEC1 family.</text>
</comment>
<evidence type="ECO:0000313" key="3">
    <source>
        <dbReference type="RefSeq" id="XP_033353695.1"/>
    </source>
</evidence>
<dbReference type="KEGG" id="bvk:117235611"/>
<dbReference type="AlphaFoldDB" id="A0A6J3KNG5"/>
<sequence>MTEIILEIKKLISEYWKNIFAEVCDAVVYVDHCAIECLHWYTAGKGYLALKDAGAVAVYEFGMYHFRYVEVKDTKKAVIISTSGDPAFYQRTIKMILAKNTFQNCIVYCSVPCDTINHLGTLSAEEKLDYNKLKKDIKVWMTSGNLSQEPVVDIIYVPIFIALLNKDLFVTPPFGDLMPSLDTNIPKDTFVKLNFLAYSFYNLFDSIGAKLDIYSLGNLSDHLAKNLEDYMSSINHKSHLSETSEIGVSLILIDRTLDLCTPTSNNMESFLAKILRTFPHLPHHDNDVAINMSLLFGSVTEVLKSYEIPGCLASMEDEMMDLLISQKGKKLLNTVNQFLNDITLTKGSPKLRTPTRISGHSLEKLLSKIQSTNNIDSMTIHTEKLQCILAIIKASISQKADQIELLTSLEKLALQNLSVSRESSSILVQLSNIIRTRIHRGLDVENLLALLIHVYSLAGTQIRFSTQQERRLEESIADAIFEDFQILKESPLMNTKSAYQRNLLLLVVFVILGGDDVAVAQETSCNIAARILDTLRLIAEQRLILQDYRFCMLKPSPQESTRYISILEQVTKDIFSVDISRELRDLHKKSSSFISAGFNLILGGKTKRHPRDNPYILIYVVGGITAEEAKVIQEVVSAHSNEKSPHIILAGSRLLNPLDIVDKIFFS</sequence>
<accession>A0A6J3KNG5</accession>
<name>A0A6J3KNG5_9HYME</name>
<dbReference type="InterPro" id="IPR001619">
    <property type="entry name" value="Sec1-like"/>
</dbReference>
<dbReference type="PANTHER" id="PTHR11679">
    <property type="entry name" value="VESICLE PROTEIN SORTING-ASSOCIATED"/>
    <property type="match status" value="1"/>
</dbReference>
<evidence type="ECO:0000256" key="1">
    <source>
        <dbReference type="ARBA" id="ARBA00009884"/>
    </source>
</evidence>